<accession>A0ABY8N230</accession>
<reference evidence="2 3" key="1">
    <citation type="submission" date="2022-02" db="EMBL/GenBank/DDBJ databases">
        <authorList>
            <person name="Cha I.-T."/>
            <person name="Lee K.-E."/>
            <person name="Park S.-J."/>
        </authorList>
    </citation>
    <scope>NUCLEOTIDE SEQUENCE [LARGE SCALE GENOMIC DNA]</scope>
    <source>
        <strain evidence="2 3">K3R-10</strain>
    </source>
</reference>
<dbReference type="RefSeq" id="WP_264533562.1">
    <property type="nucleotide sequence ID" value="NZ_CP092332.1"/>
</dbReference>
<sequence>MKKGILLLVALVSVFFSSCEKDDICDANTATTPRLVLTFYDINNPSVVKTVTKLKVVGEGMSEGIVFNPTATGDLKYITSGSTISIPLKVDQDLTTYNLIFNYGNANPALIFTDKIQINYTRTNVFVSRACGYKTIFKLQATNPIVHSAVPATTDKWMQYISVEKSNIENENETHVKIFF</sequence>
<organism evidence="2 3">
    <name type="scientific">Flavobacterium keumense</name>
    <dbReference type="NCBI Taxonomy" id="1306518"/>
    <lineage>
        <taxon>Bacteria</taxon>
        <taxon>Pseudomonadati</taxon>
        <taxon>Bacteroidota</taxon>
        <taxon>Flavobacteriia</taxon>
        <taxon>Flavobacteriales</taxon>
        <taxon>Flavobacteriaceae</taxon>
        <taxon>Flavobacterium</taxon>
    </lineage>
</organism>
<gene>
    <name evidence="2" type="ORF">MG292_06305</name>
</gene>
<evidence type="ECO:0000256" key="1">
    <source>
        <dbReference type="SAM" id="SignalP"/>
    </source>
</evidence>
<feature type="chain" id="PRO_5045387387" evidence="1">
    <location>
        <begin position="22"/>
        <end position="180"/>
    </location>
</feature>
<proteinExistence type="predicted"/>
<keyword evidence="3" id="KW-1185">Reference proteome</keyword>
<evidence type="ECO:0000313" key="2">
    <source>
        <dbReference type="EMBL" id="WGK93710.1"/>
    </source>
</evidence>
<dbReference type="InterPro" id="IPR045607">
    <property type="entry name" value="DUF6452"/>
</dbReference>
<name>A0ABY8N230_9FLAO</name>
<dbReference type="Proteomes" id="UP001232117">
    <property type="component" value="Chromosome"/>
</dbReference>
<protein>
    <submittedName>
        <fullName evidence="2">DUF6452 family protein</fullName>
    </submittedName>
</protein>
<reference evidence="2 3" key="2">
    <citation type="submission" date="2023-06" db="EMBL/GenBank/DDBJ databases">
        <title>Complete Genome Sequence of Flavobacterium keumense K3R-10.</title>
        <authorList>
            <person name="Jeong H."/>
            <person name="Jhang S.Y."/>
            <person name="Kim J.N."/>
        </authorList>
    </citation>
    <scope>NUCLEOTIDE SEQUENCE [LARGE SCALE GENOMIC DNA]</scope>
    <source>
        <strain evidence="2 3">K3R-10</strain>
    </source>
</reference>
<evidence type="ECO:0000313" key="3">
    <source>
        <dbReference type="Proteomes" id="UP001232117"/>
    </source>
</evidence>
<feature type="signal peptide" evidence="1">
    <location>
        <begin position="1"/>
        <end position="21"/>
    </location>
</feature>
<keyword evidence="1" id="KW-0732">Signal</keyword>
<dbReference type="PROSITE" id="PS51257">
    <property type="entry name" value="PROKAR_LIPOPROTEIN"/>
    <property type="match status" value="1"/>
</dbReference>
<dbReference type="EMBL" id="CP092332">
    <property type="protein sequence ID" value="WGK93710.1"/>
    <property type="molecule type" value="Genomic_DNA"/>
</dbReference>
<dbReference type="Pfam" id="PF20050">
    <property type="entry name" value="DUF6452"/>
    <property type="match status" value="1"/>
</dbReference>